<feature type="domain" description="LIM zinc-binding" evidence="6">
    <location>
        <begin position="1182"/>
        <end position="1242"/>
    </location>
</feature>
<dbReference type="Pfam" id="PF00412">
    <property type="entry name" value="LIM"/>
    <property type="match status" value="2"/>
</dbReference>
<name>A0AAW2HMW3_9NEOP</name>
<evidence type="ECO:0000256" key="4">
    <source>
        <dbReference type="PROSITE-ProRule" id="PRU00125"/>
    </source>
</evidence>
<feature type="region of interest" description="Disordered" evidence="5">
    <location>
        <begin position="1104"/>
        <end position="1137"/>
    </location>
</feature>
<dbReference type="FunFam" id="2.10.110.10:FF:000122">
    <property type="entry name" value="LIM domain and actin-binding protein"/>
    <property type="match status" value="1"/>
</dbReference>
<evidence type="ECO:0000256" key="3">
    <source>
        <dbReference type="ARBA" id="ARBA00023038"/>
    </source>
</evidence>
<keyword evidence="1 4" id="KW-0479">Metal-binding</keyword>
<dbReference type="SMART" id="SM00132">
    <property type="entry name" value="LIM"/>
    <property type="match status" value="2"/>
</dbReference>
<dbReference type="PANTHER" id="PTHR24206">
    <property type="entry name" value="OS06G0237300 PROTEIN"/>
    <property type="match status" value="1"/>
</dbReference>
<feature type="compositionally biased region" description="Polar residues" evidence="5">
    <location>
        <begin position="25"/>
        <end position="57"/>
    </location>
</feature>
<sequence length="1265" mass="142355">MADVAKSAVVSSETHNGLRVDDTIKNSPNNDSNDLTEFSETNHTNNGCSKRNSCSSVHENKPGFEEIDSFSELSFRTTDEISLQDLIESEFAARMSNMNGDKLSAEDMWAAAGSRLSTDPLFEELFHEAAKDSEKVESEDGNRCSNGLDQGEFESNPQEVSTPISNSDDEDEYPPERPTEIPIAMAFDPFARIEEDSDYSNSNPNFLNSPDEFPFPESPKETKDWSEASRHQNRDCVSAEAGENVAELFTKTISDDNLDCYSDQNCDGISKFDVNNMSSVESVNNSVNSPDRYVAELSHSEATSPTFQHPEGVDTGNDEIVPGEPEKDFQTDLDQSRLFDHVEEDWITVEDALTGTIGAGDGISGVTNVDVCDDVTNQDSVVEVANNQSNHSENADGLTARVNGVDSLPLSSSEESEVTSESEKKTIKKKKSKKTKKSDEKENISVNFASGKLAVPPASLPATALEDSRDLANVSVKNLRARSMVDLTGHSNKVAALRSNLIENFETSRSTTNLSNIERHPIVTGVSVRALKSSFSKFDQLSKKTVFHVRSVDASKVQKQFNEASPVSSDASSNCKSCGKQVFQMEQIKAEKAVWHKNCFRCKECNKQLTVDTYSSNEGILYCKPHFKELFKPKAVLEDELEPASDKPDLGLEELSSLNVKSRFQVFEKAGEEDKKNVLDKSPSAVNVKRSPSILSKLAKFQKKGMDIGVTDDSLNGIPQDLSSTSSEEEEEEEEEQDENARKVVKSKKIREKPISFGKMDDVKSVWENGVAKTKEELREERKQEIQQIRSRLFMGKQVKMKEAYEQAVRESESSSPRKEKAIDVHCEKAKSIKECFEKGEPLHLDDEEEDGEKKKIVDEDIGLIEAGISKKSRSLFLELDKSAKNQPAPVMPKPIQKTTAKPREENLSRQSSDNVVKCSDAIEEVKVETADISSKFKFFETYKEPEREKKKFRITPPREGQLKKPIPISQNTVGCRGIRNILRAESPEREVYRDPNVVRSSDKPEQEIIRTNTTSKMLSIFRQMEEKTEEIPDGPKPLKCFTPPPDYKEESEDSEEEESEEEEEEVEADPNIVRSSDKVEDEYLKQAANAARAKQLRAKFEKWEEKEREREREEMKERLTNGSSNNAAVESSENVEMTSIECTKSLRARFESLKTEAEQTKEKAPRPKVNRFVEIQNNMAELCYVCSRRVYQLEKVETSGKIFHKTCFRCMQCNCLLRMETFTLNCGRLYCLPHFKQLFIAKGNYDEGFGVDQHKAKWSTVASF</sequence>
<feature type="region of interest" description="Disordered" evidence="5">
    <location>
        <begin position="948"/>
        <end position="970"/>
    </location>
</feature>
<feature type="region of interest" description="Disordered" evidence="5">
    <location>
        <begin position="130"/>
        <end position="236"/>
    </location>
</feature>
<feature type="compositionally biased region" description="Basic residues" evidence="5">
    <location>
        <begin position="426"/>
        <end position="436"/>
    </location>
</feature>
<dbReference type="Gene3D" id="2.10.110.10">
    <property type="entry name" value="Cysteine Rich Protein"/>
    <property type="match status" value="2"/>
</dbReference>
<evidence type="ECO:0000313" key="7">
    <source>
        <dbReference type="EMBL" id="KAL0271310.1"/>
    </source>
</evidence>
<proteinExistence type="predicted"/>
<dbReference type="PROSITE" id="PS50023">
    <property type="entry name" value="LIM_DOMAIN_2"/>
    <property type="match status" value="2"/>
</dbReference>
<dbReference type="EMBL" id="JARGDH010000004">
    <property type="protein sequence ID" value="KAL0271310.1"/>
    <property type="molecule type" value="Genomic_DNA"/>
</dbReference>
<evidence type="ECO:0000256" key="1">
    <source>
        <dbReference type="ARBA" id="ARBA00022723"/>
    </source>
</evidence>
<feature type="compositionally biased region" description="Basic and acidic residues" evidence="5">
    <location>
        <begin position="218"/>
        <end position="234"/>
    </location>
</feature>
<reference evidence="7" key="1">
    <citation type="journal article" date="2024" name="Gigascience">
        <title>Chromosome-level genome of the poultry shaft louse Menopon gallinae provides insight into the host-switching and adaptive evolution of parasitic lice.</title>
        <authorList>
            <person name="Xu Y."/>
            <person name="Ma L."/>
            <person name="Liu S."/>
            <person name="Liang Y."/>
            <person name="Liu Q."/>
            <person name="He Z."/>
            <person name="Tian L."/>
            <person name="Duan Y."/>
            <person name="Cai W."/>
            <person name="Li H."/>
            <person name="Song F."/>
        </authorList>
    </citation>
    <scope>NUCLEOTIDE SEQUENCE</scope>
    <source>
        <strain evidence="7">Cailab_2023a</strain>
    </source>
</reference>
<organism evidence="7">
    <name type="scientific">Menopon gallinae</name>
    <name type="common">poultry shaft louse</name>
    <dbReference type="NCBI Taxonomy" id="328185"/>
    <lineage>
        <taxon>Eukaryota</taxon>
        <taxon>Metazoa</taxon>
        <taxon>Ecdysozoa</taxon>
        <taxon>Arthropoda</taxon>
        <taxon>Hexapoda</taxon>
        <taxon>Insecta</taxon>
        <taxon>Pterygota</taxon>
        <taxon>Neoptera</taxon>
        <taxon>Paraneoptera</taxon>
        <taxon>Psocodea</taxon>
        <taxon>Troctomorpha</taxon>
        <taxon>Phthiraptera</taxon>
        <taxon>Amblycera</taxon>
        <taxon>Menoponidae</taxon>
        <taxon>Menopon</taxon>
    </lineage>
</organism>
<dbReference type="PROSITE" id="PS00478">
    <property type="entry name" value="LIM_DOMAIN_1"/>
    <property type="match status" value="2"/>
</dbReference>
<evidence type="ECO:0000256" key="5">
    <source>
        <dbReference type="SAM" id="MobiDB-lite"/>
    </source>
</evidence>
<evidence type="ECO:0000259" key="6">
    <source>
        <dbReference type="PROSITE" id="PS50023"/>
    </source>
</evidence>
<dbReference type="CDD" id="cd09445">
    <property type="entry name" value="LIM_Mical_like_2"/>
    <property type="match status" value="1"/>
</dbReference>
<feature type="region of interest" description="Disordered" evidence="5">
    <location>
        <begin position="301"/>
        <end position="325"/>
    </location>
</feature>
<feature type="region of interest" description="Disordered" evidence="5">
    <location>
        <begin position="994"/>
        <end position="1080"/>
    </location>
</feature>
<dbReference type="InterPro" id="IPR001781">
    <property type="entry name" value="Znf_LIM"/>
</dbReference>
<feature type="compositionally biased region" description="Acidic residues" evidence="5">
    <location>
        <begin position="727"/>
        <end position="738"/>
    </location>
</feature>
<gene>
    <name evidence="7" type="ORF">PYX00_008442</name>
</gene>
<feature type="region of interest" description="Disordered" evidence="5">
    <location>
        <begin position="710"/>
        <end position="748"/>
    </location>
</feature>
<feature type="compositionally biased region" description="Polar residues" evidence="5">
    <location>
        <begin position="199"/>
        <end position="208"/>
    </location>
</feature>
<evidence type="ECO:0000256" key="2">
    <source>
        <dbReference type="ARBA" id="ARBA00022833"/>
    </source>
</evidence>
<dbReference type="CDD" id="cd09358">
    <property type="entry name" value="LIM_Mical_like"/>
    <property type="match status" value="1"/>
</dbReference>
<keyword evidence="3 4" id="KW-0440">LIM domain</keyword>
<feature type="region of interest" description="Disordered" evidence="5">
    <location>
        <begin position="386"/>
        <end position="441"/>
    </location>
</feature>
<feature type="domain" description="LIM zinc-binding" evidence="6">
    <location>
        <begin position="573"/>
        <end position="633"/>
    </location>
</feature>
<dbReference type="AlphaFoldDB" id="A0AAW2HMW3"/>
<feature type="compositionally biased region" description="Acidic residues" evidence="5">
    <location>
        <begin position="1050"/>
        <end position="1069"/>
    </location>
</feature>
<comment type="caution">
    <text evidence="7">The sequence shown here is derived from an EMBL/GenBank/DDBJ whole genome shotgun (WGS) entry which is preliminary data.</text>
</comment>
<feature type="compositionally biased region" description="Basic and acidic residues" evidence="5">
    <location>
        <begin position="1104"/>
        <end position="1120"/>
    </location>
</feature>
<feature type="region of interest" description="Disordered" evidence="5">
    <location>
        <begin position="885"/>
        <end position="915"/>
    </location>
</feature>
<accession>A0AAW2HMW3</accession>
<feature type="compositionally biased region" description="Polar residues" evidence="5">
    <location>
        <begin position="143"/>
        <end position="166"/>
    </location>
</feature>
<feature type="compositionally biased region" description="Low complexity" evidence="5">
    <location>
        <begin position="1124"/>
        <end position="1137"/>
    </location>
</feature>
<dbReference type="GO" id="GO:0046872">
    <property type="term" value="F:metal ion binding"/>
    <property type="evidence" value="ECO:0007669"/>
    <property type="project" value="UniProtKB-KW"/>
</dbReference>
<feature type="compositionally biased region" description="Basic and acidic residues" evidence="5">
    <location>
        <begin position="130"/>
        <end position="142"/>
    </location>
</feature>
<protein>
    <recommendedName>
        <fullName evidence="6">LIM zinc-binding domain-containing protein</fullName>
    </recommendedName>
</protein>
<feature type="region of interest" description="Disordered" evidence="5">
    <location>
        <begin position="1"/>
        <end position="61"/>
    </location>
</feature>
<keyword evidence="2 4" id="KW-0862">Zinc</keyword>
<dbReference type="SUPFAM" id="SSF57716">
    <property type="entry name" value="Glucocorticoid receptor-like (DNA-binding domain)"/>
    <property type="match status" value="4"/>
</dbReference>